<dbReference type="GO" id="GO:0034647">
    <property type="term" value="F:histone H3K4me/H3K4me2/H3K4me3 demethylase activity"/>
    <property type="evidence" value="ECO:0007669"/>
    <property type="project" value="TreeGrafter"/>
</dbReference>
<accession>A0A0P7W8E1</accession>
<gene>
    <name evidence="4" type="ORF">Z043_123007</name>
</gene>
<feature type="domain" description="JmjC" evidence="3">
    <location>
        <begin position="261"/>
        <end position="320"/>
    </location>
</feature>
<dbReference type="Proteomes" id="UP000034805">
    <property type="component" value="Unassembled WGS sequence"/>
</dbReference>
<evidence type="ECO:0000313" key="5">
    <source>
        <dbReference type="Proteomes" id="UP000034805"/>
    </source>
</evidence>
<dbReference type="GO" id="GO:0006355">
    <property type="term" value="P:regulation of DNA-templated transcription"/>
    <property type="evidence" value="ECO:0007669"/>
    <property type="project" value="TreeGrafter"/>
</dbReference>
<evidence type="ECO:0000259" key="2">
    <source>
        <dbReference type="PROSITE" id="PS51011"/>
    </source>
</evidence>
<dbReference type="Pfam" id="PF02373">
    <property type="entry name" value="JmjC"/>
    <property type="match status" value="1"/>
</dbReference>
<feature type="domain" description="ARID" evidence="2">
    <location>
        <begin position="1"/>
        <end position="52"/>
    </location>
</feature>
<dbReference type="InterPro" id="IPR003347">
    <property type="entry name" value="JmjC_dom"/>
</dbReference>
<dbReference type="Pfam" id="PF01388">
    <property type="entry name" value="ARID"/>
    <property type="match status" value="1"/>
</dbReference>
<dbReference type="PROSITE" id="PS51184">
    <property type="entry name" value="JMJC"/>
    <property type="match status" value="1"/>
</dbReference>
<dbReference type="SUPFAM" id="SSF46774">
    <property type="entry name" value="ARID-like"/>
    <property type="match status" value="1"/>
</dbReference>
<feature type="region of interest" description="Disordered" evidence="1">
    <location>
        <begin position="134"/>
        <end position="168"/>
    </location>
</feature>
<protein>
    <recommendedName>
        <fullName evidence="6">ARID domain-containing protein</fullName>
    </recommendedName>
</protein>
<name>A0A0P7W8E1_SCLFO</name>
<dbReference type="InterPro" id="IPR036431">
    <property type="entry name" value="ARID_dom_sf"/>
</dbReference>
<evidence type="ECO:0000313" key="4">
    <source>
        <dbReference type="EMBL" id="KPP59107.1"/>
    </source>
</evidence>
<dbReference type="SUPFAM" id="SSF51197">
    <property type="entry name" value="Clavaminate synthase-like"/>
    <property type="match status" value="1"/>
</dbReference>
<dbReference type="GO" id="GO:0003677">
    <property type="term" value="F:DNA binding"/>
    <property type="evidence" value="ECO:0007669"/>
    <property type="project" value="InterPro"/>
</dbReference>
<dbReference type="InterPro" id="IPR001606">
    <property type="entry name" value="ARID_dom"/>
</dbReference>
<proteinExistence type="predicted"/>
<organism evidence="4 5">
    <name type="scientific">Scleropages formosus</name>
    <name type="common">Asian bonytongue</name>
    <name type="synonym">Osteoglossum formosum</name>
    <dbReference type="NCBI Taxonomy" id="113540"/>
    <lineage>
        <taxon>Eukaryota</taxon>
        <taxon>Metazoa</taxon>
        <taxon>Chordata</taxon>
        <taxon>Craniata</taxon>
        <taxon>Vertebrata</taxon>
        <taxon>Euteleostomi</taxon>
        <taxon>Actinopterygii</taxon>
        <taxon>Neopterygii</taxon>
        <taxon>Teleostei</taxon>
        <taxon>Osteoglossocephala</taxon>
        <taxon>Osteoglossomorpha</taxon>
        <taxon>Osteoglossiformes</taxon>
        <taxon>Osteoglossidae</taxon>
        <taxon>Scleropages</taxon>
    </lineage>
</organism>
<evidence type="ECO:0000259" key="3">
    <source>
        <dbReference type="PROSITE" id="PS51184"/>
    </source>
</evidence>
<dbReference type="PANTHER" id="PTHR10694">
    <property type="entry name" value="LYSINE-SPECIFIC DEMETHYLASE"/>
    <property type="match status" value="1"/>
</dbReference>
<dbReference type="Gene3D" id="1.10.150.60">
    <property type="entry name" value="ARID DNA-binding domain"/>
    <property type="match status" value="1"/>
</dbReference>
<dbReference type="PROSITE" id="PS51011">
    <property type="entry name" value="ARID"/>
    <property type="match status" value="1"/>
</dbReference>
<evidence type="ECO:0000256" key="1">
    <source>
        <dbReference type="SAM" id="MobiDB-lite"/>
    </source>
</evidence>
<sequence length="320" mass="36309">MVAEEGGFETVCRERRWTKIAVKMGFAPGKAIGSHLRSHYERILYPYSLFQSGANLLVAALPGDISDAEYKPHDLAQRQAALSAESGVPTRRGKRMRLEASCVKTEPDEPCENRPNLRRRMGSYVAKAEPRKQVPMWLKQEPSETKESVDETETTSQDTKQPPLDSAECSKPLEAFGFQQAYGDYSLRAFGEMADSFKSDYFNMPVHMVPTELVEKEFWRLVSTIEEDVTVEYGADIASKEFGSGFPIRNGRLKVSPKDEYYLNSGWNLNNLALMDPSVLTHVTADICGMTLPWLYVGMCFSSFCWHIEDHWSYSINYLH</sequence>
<dbReference type="GO" id="GO:0000785">
    <property type="term" value="C:chromatin"/>
    <property type="evidence" value="ECO:0007669"/>
    <property type="project" value="TreeGrafter"/>
</dbReference>
<dbReference type="PANTHER" id="PTHR10694:SF3">
    <property type="entry name" value="LYSINE-SPECIFIC DEMETHYLASE 5B"/>
    <property type="match status" value="1"/>
</dbReference>
<reference evidence="4 5" key="1">
    <citation type="submission" date="2015-08" db="EMBL/GenBank/DDBJ databases">
        <title>The genome of the Asian arowana (Scleropages formosus).</title>
        <authorList>
            <person name="Tan M.H."/>
            <person name="Gan H.M."/>
            <person name="Croft L.J."/>
            <person name="Austin C.M."/>
        </authorList>
    </citation>
    <scope>NUCLEOTIDE SEQUENCE [LARGE SCALE GENOMIC DNA]</scope>
    <source>
        <strain evidence="4">Aro1</strain>
    </source>
</reference>
<dbReference type="AlphaFoldDB" id="A0A0P7W8E1"/>
<feature type="non-terminal residue" evidence="4">
    <location>
        <position position="320"/>
    </location>
</feature>
<dbReference type="GO" id="GO:0005634">
    <property type="term" value="C:nucleus"/>
    <property type="evidence" value="ECO:0007669"/>
    <property type="project" value="TreeGrafter"/>
</dbReference>
<comment type="caution">
    <text evidence="4">The sequence shown here is derived from an EMBL/GenBank/DDBJ whole genome shotgun (WGS) entry which is preliminary data.</text>
</comment>
<dbReference type="EMBL" id="JARO02012675">
    <property type="protein sequence ID" value="KPP59107.1"/>
    <property type="molecule type" value="Genomic_DNA"/>
</dbReference>
<dbReference type="Gene3D" id="2.60.120.650">
    <property type="entry name" value="Cupin"/>
    <property type="match status" value="1"/>
</dbReference>
<evidence type="ECO:0008006" key="6">
    <source>
        <dbReference type="Google" id="ProtNLM"/>
    </source>
</evidence>